<dbReference type="EMBL" id="BPLQ01012464">
    <property type="protein sequence ID" value="GIY65739.1"/>
    <property type="molecule type" value="Genomic_DNA"/>
</dbReference>
<reference evidence="2 3" key="1">
    <citation type="submission" date="2021-06" db="EMBL/GenBank/DDBJ databases">
        <title>Caerostris darwini draft genome.</title>
        <authorList>
            <person name="Kono N."/>
            <person name="Arakawa K."/>
        </authorList>
    </citation>
    <scope>NUCLEOTIDE SEQUENCE [LARGE SCALE GENOMIC DNA]</scope>
</reference>
<name>A0AAV4V6U1_9ARAC</name>
<evidence type="ECO:0000256" key="1">
    <source>
        <dbReference type="SAM" id="MobiDB-lite"/>
    </source>
</evidence>
<feature type="compositionally biased region" description="Polar residues" evidence="1">
    <location>
        <begin position="60"/>
        <end position="71"/>
    </location>
</feature>
<evidence type="ECO:0000313" key="2">
    <source>
        <dbReference type="EMBL" id="GIY65739.1"/>
    </source>
</evidence>
<dbReference type="AlphaFoldDB" id="A0AAV4V6U1"/>
<gene>
    <name evidence="2" type="ORF">CDAR_536231</name>
</gene>
<keyword evidence="3" id="KW-1185">Reference proteome</keyword>
<evidence type="ECO:0000313" key="3">
    <source>
        <dbReference type="Proteomes" id="UP001054837"/>
    </source>
</evidence>
<sequence>MNPIEHLWDINERGELLSAITHLKYLPACNAIRCHRERWKREREWLESVAAASAGKAALSTPTNPKMTSNRRAFDVQKLA</sequence>
<proteinExistence type="predicted"/>
<dbReference type="Proteomes" id="UP001054837">
    <property type="component" value="Unassembled WGS sequence"/>
</dbReference>
<accession>A0AAV4V6U1</accession>
<protein>
    <submittedName>
        <fullName evidence="2">Uncharacterized protein</fullName>
    </submittedName>
</protein>
<organism evidence="2 3">
    <name type="scientific">Caerostris darwini</name>
    <dbReference type="NCBI Taxonomy" id="1538125"/>
    <lineage>
        <taxon>Eukaryota</taxon>
        <taxon>Metazoa</taxon>
        <taxon>Ecdysozoa</taxon>
        <taxon>Arthropoda</taxon>
        <taxon>Chelicerata</taxon>
        <taxon>Arachnida</taxon>
        <taxon>Araneae</taxon>
        <taxon>Araneomorphae</taxon>
        <taxon>Entelegynae</taxon>
        <taxon>Araneoidea</taxon>
        <taxon>Araneidae</taxon>
        <taxon>Caerostris</taxon>
    </lineage>
</organism>
<comment type="caution">
    <text evidence="2">The sequence shown here is derived from an EMBL/GenBank/DDBJ whole genome shotgun (WGS) entry which is preliminary data.</text>
</comment>
<feature type="region of interest" description="Disordered" evidence="1">
    <location>
        <begin position="56"/>
        <end position="80"/>
    </location>
</feature>